<feature type="modified residue" description="4-aspartylphosphate" evidence="2">
    <location>
        <position position="1565"/>
    </location>
</feature>
<name>A0A8S1LQ85_PARPR</name>
<dbReference type="InterPro" id="IPR005467">
    <property type="entry name" value="His_kinase_dom"/>
</dbReference>
<feature type="transmembrane region" description="Helical" evidence="3">
    <location>
        <begin position="30"/>
        <end position="49"/>
    </location>
</feature>
<dbReference type="Proteomes" id="UP000688137">
    <property type="component" value="Unassembled WGS sequence"/>
</dbReference>
<dbReference type="GO" id="GO:0000160">
    <property type="term" value="P:phosphorelay signal transduction system"/>
    <property type="evidence" value="ECO:0007669"/>
    <property type="project" value="InterPro"/>
</dbReference>
<dbReference type="InterPro" id="IPR001789">
    <property type="entry name" value="Sig_transdc_resp-reg_receiver"/>
</dbReference>
<evidence type="ECO:0000256" key="3">
    <source>
        <dbReference type="SAM" id="Phobius"/>
    </source>
</evidence>
<dbReference type="PROSITE" id="PS50110">
    <property type="entry name" value="RESPONSE_REGULATORY"/>
    <property type="match status" value="2"/>
</dbReference>
<evidence type="ECO:0000313" key="6">
    <source>
        <dbReference type="EMBL" id="CAD8070468.1"/>
    </source>
</evidence>
<dbReference type="Pfam" id="PF02518">
    <property type="entry name" value="HATPase_c"/>
    <property type="match status" value="1"/>
</dbReference>
<feature type="transmembrane region" description="Helical" evidence="3">
    <location>
        <begin position="81"/>
        <end position="105"/>
    </location>
</feature>
<comment type="caution">
    <text evidence="6">The sequence shown here is derived from an EMBL/GenBank/DDBJ whole genome shotgun (WGS) entry which is preliminary data.</text>
</comment>
<keyword evidence="3" id="KW-1133">Transmembrane helix</keyword>
<evidence type="ECO:0000259" key="5">
    <source>
        <dbReference type="PROSITE" id="PS50110"/>
    </source>
</evidence>
<feature type="domain" description="Response regulatory" evidence="5">
    <location>
        <begin position="686"/>
        <end position="808"/>
    </location>
</feature>
<dbReference type="InterPro" id="IPR050956">
    <property type="entry name" value="2C_system_His_kinase"/>
</dbReference>
<gene>
    <name evidence="6" type="ORF">PPRIM_AZ9-3.1.T0450269</name>
</gene>
<dbReference type="PANTHER" id="PTHR43719">
    <property type="entry name" value="TWO-COMPONENT HISTIDINE KINASE"/>
    <property type="match status" value="1"/>
</dbReference>
<feature type="domain" description="Histidine kinase" evidence="4">
    <location>
        <begin position="314"/>
        <end position="552"/>
    </location>
</feature>
<accession>A0A8S1LQ85</accession>
<keyword evidence="3" id="KW-0472">Membrane</keyword>
<evidence type="ECO:0000256" key="2">
    <source>
        <dbReference type="PROSITE-ProRule" id="PRU00169"/>
    </source>
</evidence>
<dbReference type="InterPro" id="IPR003594">
    <property type="entry name" value="HATPase_dom"/>
</dbReference>
<dbReference type="EMBL" id="CAJJDM010000045">
    <property type="protein sequence ID" value="CAD8070468.1"/>
    <property type="molecule type" value="Genomic_DNA"/>
</dbReference>
<evidence type="ECO:0000313" key="7">
    <source>
        <dbReference type="Proteomes" id="UP000688137"/>
    </source>
</evidence>
<sequence length="1654" mass="193237">MTQSSVRNQNETMFFISLINLIFGIKKLEMFTIISNSILLGLILIYLLYKYKSHRKQLIFEQVIIVYYCCFQLVLRGVPSIWFNIFSISMDQHLVQFVTLIIVFAFTCAQVQPMVEISILQTILEQLILIIMFLYRKYNFTNLKKQTKNKILKQIIKNVKYYTFDQNQNELNGEKLISSEQIQNSNATLFSSRSENQKLQSQIKKDIKIKCYTKQQIEMVQESQIMTSKPSVFDTLSGFLESYQKDKQQMKNNVILASEFEELTGQKQQYRLYIEQFKQIQKVYTLVALVSLEDKIPSKQNKYIDKFKISLSKIFTHKLKTPLNTTLGFLQAIVQENNTIDEQVKTRFLKPALINSKIQYYQVQDILDYVNSAKLVTYKMSKVNLHKTLQLIYDMIELQCRAKQIQVIFTVNSKPFDVNDRPIYLTTDQLRLERILFNLLNKSYRHTQIKGKIQLNVDVLTENNQVQFKINDNVQGFKQEQFEQINNFARLQNQCIHGFRNSIVKRSTFKFSLTLQITNKLIYFLSDFQCSLQINHDLEEGASYQFFISLDCKQVNVQQSFEISQRNLSFQRKSSGSLKQHLPNHISLFTTNKNQQQDKVLEEYDIDEEPLANKPLQLSTQMAQTSPKSTLFKNHPVQQSILPFHKSVFQKEINDKSLTISMAFDHSFNVKRVTDSIDIRQDMNQTIMLVDDEPFNHDTLKLMLKSLGFKNFISAYHGQQCIELVKKNNKSIKIIFMDLDMPIMGGIKATKILIQKMSDGEIDYIPIVACTAHDDKDTQQECLMAGMICIIAKPVFIRSLQETFLRINEIKVKSQNFIFGSKAISSRKACDYIYFYHKNRSDYNLIKRIKGYDYNFYQPKKQCNFIYFLLSNMIQQTIKFHLMLGFLIIPDIVKGILVSQISILICSTLLFTLQIIQLILIVKCKKYEDSTCFILFSYNVIQILHYGTQSIWLTFCLLQIYKTNKLQLQKYSKAVLVTLSIILFSFSYQGKIVYSEFQSIIQCVAFLLYELKQVDDNASIIEMAENEILQELKKQMIIKIFDSNYRDITPKNKIQLEINSYVQITQNTQMDEHLQFYIKCYQDQDFTSSPDQNSNKSQQLVFQDCYSLLEFINGQELIQSNEYNHYIASSVDTQKNIKQQFVVMHKSINQGNLQILSFLKIDNFMIKQTKKKFNQFKKSFTDLFAHKLKTPLNATLGFLSSAYNSIDVDNQIKVNFIKPAYINSKLQYFQISDLLEFLSTQTDKIIFQSSKIYMKQFLQQLSELIESQCINKRILFQVFVDQIPLQKIENFYIISDVIKLERVLYNILNFSYRHTPSGGQINLNINFNQERTEIYFSIDGSGDGFSDEDIENINLWIKQQCDFQFKKQHLVIKKELKMSLKITNNLINILSSQEQHLEVAQSEIGVEFRFKLNIKESKTVESQQDIQSVGVMLRQRSLKNMKSSQNNCGTNKSIFSSKDTNIQLNTLNMIDEPQANQPLTNKIHNNKWQRKNKNQKSLCSSLINKGLIDTDKLILIVDDEPFNHDTLILLMKSMGYKNFLKAFNGQQAVEMAQKNQQNILLILMDLDMPIMGGIEATKILVQMMIDLEMTYVPIIGCTAHDDRETLDLCIEVGMLHVVQKPVFVRTLREAFQHIIHNEDFKKKSQYFLNSQLQI</sequence>
<dbReference type="Pfam" id="PF00072">
    <property type="entry name" value="Response_reg"/>
    <property type="match status" value="2"/>
</dbReference>
<dbReference type="SMART" id="SM00448">
    <property type="entry name" value="REC"/>
    <property type="match status" value="2"/>
</dbReference>
<keyword evidence="3" id="KW-0812">Transmembrane</keyword>
<evidence type="ECO:0000259" key="4">
    <source>
        <dbReference type="PROSITE" id="PS50109"/>
    </source>
</evidence>
<evidence type="ECO:0000256" key="1">
    <source>
        <dbReference type="ARBA" id="ARBA00022553"/>
    </source>
</evidence>
<dbReference type="PROSITE" id="PS50109">
    <property type="entry name" value="HIS_KIN"/>
    <property type="match status" value="2"/>
</dbReference>
<evidence type="ECO:0008006" key="8">
    <source>
        <dbReference type="Google" id="ProtNLM"/>
    </source>
</evidence>
<dbReference type="PANTHER" id="PTHR43719:SF28">
    <property type="entry name" value="PEROXIDE STRESS-ACTIVATED HISTIDINE KINASE MAK1-RELATED"/>
    <property type="match status" value="1"/>
</dbReference>
<organism evidence="6 7">
    <name type="scientific">Paramecium primaurelia</name>
    <dbReference type="NCBI Taxonomy" id="5886"/>
    <lineage>
        <taxon>Eukaryota</taxon>
        <taxon>Sar</taxon>
        <taxon>Alveolata</taxon>
        <taxon>Ciliophora</taxon>
        <taxon>Intramacronucleata</taxon>
        <taxon>Oligohymenophorea</taxon>
        <taxon>Peniculida</taxon>
        <taxon>Parameciidae</taxon>
        <taxon>Paramecium</taxon>
    </lineage>
</organism>
<protein>
    <recommendedName>
        <fullName evidence="8">Response regulatory domain-containing protein</fullName>
    </recommendedName>
</protein>
<proteinExistence type="predicted"/>
<reference evidence="6" key="1">
    <citation type="submission" date="2021-01" db="EMBL/GenBank/DDBJ databases">
        <authorList>
            <consortium name="Genoscope - CEA"/>
            <person name="William W."/>
        </authorList>
    </citation>
    <scope>NUCLEOTIDE SEQUENCE</scope>
</reference>
<feature type="modified residue" description="4-aspartylphosphate" evidence="2">
    <location>
        <position position="738"/>
    </location>
</feature>
<keyword evidence="1 2" id="KW-0597">Phosphoprotein</keyword>
<feature type="transmembrane region" description="Helical" evidence="3">
    <location>
        <begin position="58"/>
        <end position="75"/>
    </location>
</feature>
<feature type="domain" description="Histidine kinase" evidence="4">
    <location>
        <begin position="1183"/>
        <end position="1416"/>
    </location>
</feature>
<dbReference type="OMA" id="MMIDLEM"/>
<feature type="domain" description="Response regulatory" evidence="5">
    <location>
        <begin position="1513"/>
        <end position="1635"/>
    </location>
</feature>
<dbReference type="CDD" id="cd17546">
    <property type="entry name" value="REC_hyHK_CKI1_RcsC-like"/>
    <property type="match status" value="2"/>
</dbReference>
<keyword evidence="7" id="KW-1185">Reference proteome</keyword>